<sequence length="68" mass="6933">MITVSLLVLLSIVSFIAVKYGSAKVGTLVLGVCLGLAMASTSFGVWGVEALNDLLNNLFTGANEMAGA</sequence>
<feature type="transmembrane region" description="Helical" evidence="1">
    <location>
        <begin position="27"/>
        <end position="48"/>
    </location>
</feature>
<evidence type="ECO:0000313" key="2">
    <source>
        <dbReference type="EMBL" id="GAA4692117.1"/>
    </source>
</evidence>
<proteinExistence type="predicted"/>
<keyword evidence="1" id="KW-1133">Transmembrane helix</keyword>
<keyword evidence="3" id="KW-1185">Reference proteome</keyword>
<evidence type="ECO:0008006" key="4">
    <source>
        <dbReference type="Google" id="ProtNLM"/>
    </source>
</evidence>
<dbReference type="EMBL" id="BAABHM010000005">
    <property type="protein sequence ID" value="GAA4692117.1"/>
    <property type="molecule type" value="Genomic_DNA"/>
</dbReference>
<accession>A0ABP8WM12</accession>
<dbReference type="Proteomes" id="UP001500843">
    <property type="component" value="Unassembled WGS sequence"/>
</dbReference>
<name>A0ABP8WM12_9MICO</name>
<dbReference type="RefSeq" id="WP_253877868.1">
    <property type="nucleotide sequence ID" value="NZ_BAABHM010000005.1"/>
</dbReference>
<comment type="caution">
    <text evidence="2">The sequence shown here is derived from an EMBL/GenBank/DDBJ whole genome shotgun (WGS) entry which is preliminary data.</text>
</comment>
<organism evidence="2 3">
    <name type="scientific">Promicromonospora umidemergens</name>
    <dbReference type="NCBI Taxonomy" id="629679"/>
    <lineage>
        <taxon>Bacteria</taxon>
        <taxon>Bacillati</taxon>
        <taxon>Actinomycetota</taxon>
        <taxon>Actinomycetes</taxon>
        <taxon>Micrococcales</taxon>
        <taxon>Promicromonosporaceae</taxon>
        <taxon>Promicromonospora</taxon>
    </lineage>
</organism>
<gene>
    <name evidence="2" type="ORF">GCM10023198_08900</name>
</gene>
<keyword evidence="1" id="KW-0812">Transmembrane</keyword>
<protein>
    <recommendedName>
        <fullName evidence="4">GntP family permease</fullName>
    </recommendedName>
</protein>
<reference evidence="3" key="1">
    <citation type="journal article" date="2019" name="Int. J. Syst. Evol. Microbiol.">
        <title>The Global Catalogue of Microorganisms (GCM) 10K type strain sequencing project: providing services to taxonomists for standard genome sequencing and annotation.</title>
        <authorList>
            <consortium name="The Broad Institute Genomics Platform"/>
            <consortium name="The Broad Institute Genome Sequencing Center for Infectious Disease"/>
            <person name="Wu L."/>
            <person name="Ma J."/>
        </authorList>
    </citation>
    <scope>NUCLEOTIDE SEQUENCE [LARGE SCALE GENOMIC DNA]</scope>
    <source>
        <strain evidence="3">JCM 17975</strain>
    </source>
</reference>
<keyword evidence="1" id="KW-0472">Membrane</keyword>
<evidence type="ECO:0000313" key="3">
    <source>
        <dbReference type="Proteomes" id="UP001500843"/>
    </source>
</evidence>
<evidence type="ECO:0000256" key="1">
    <source>
        <dbReference type="SAM" id="Phobius"/>
    </source>
</evidence>